<reference evidence="4 5" key="1">
    <citation type="submission" date="2020-04" db="EMBL/GenBank/DDBJ databases">
        <title>Description of novel Gluconacetobacter.</title>
        <authorList>
            <person name="Sombolestani A."/>
        </authorList>
    </citation>
    <scope>NUCLEOTIDE SEQUENCE [LARGE SCALE GENOMIC DNA]</scope>
    <source>
        <strain evidence="4 5">LMG 27724</strain>
    </source>
</reference>
<dbReference type="SUPFAM" id="SSF55729">
    <property type="entry name" value="Acyl-CoA N-acyltransferases (Nat)"/>
    <property type="match status" value="1"/>
</dbReference>
<keyword evidence="5" id="KW-1185">Reference proteome</keyword>
<evidence type="ECO:0000259" key="3">
    <source>
        <dbReference type="PROSITE" id="PS51186"/>
    </source>
</evidence>
<evidence type="ECO:0000313" key="4">
    <source>
        <dbReference type="EMBL" id="MBB2170855.1"/>
    </source>
</evidence>
<proteinExistence type="predicted"/>
<dbReference type="Gene3D" id="3.40.630.30">
    <property type="match status" value="1"/>
</dbReference>
<protein>
    <submittedName>
        <fullName evidence="4">GNAT family N-acetyltransferase</fullName>
    </submittedName>
</protein>
<dbReference type="GO" id="GO:0016747">
    <property type="term" value="F:acyltransferase activity, transferring groups other than amino-acyl groups"/>
    <property type="evidence" value="ECO:0007669"/>
    <property type="project" value="InterPro"/>
</dbReference>
<accession>A0A7W4IXG2</accession>
<gene>
    <name evidence="4" type="ORF">HLH35_01765</name>
</gene>
<dbReference type="Proteomes" id="UP000577891">
    <property type="component" value="Unassembled WGS sequence"/>
</dbReference>
<comment type="caution">
    <text evidence="4">The sequence shown here is derived from an EMBL/GenBank/DDBJ whole genome shotgun (WGS) entry which is preliminary data.</text>
</comment>
<dbReference type="RefSeq" id="WP_182977478.1">
    <property type="nucleotide sequence ID" value="NZ_JABEQE010000001.1"/>
</dbReference>
<dbReference type="AlphaFoldDB" id="A0A7W4IXG2"/>
<keyword evidence="1 4" id="KW-0808">Transferase</keyword>
<dbReference type="InterPro" id="IPR050832">
    <property type="entry name" value="Bact_Acetyltransf"/>
</dbReference>
<feature type="domain" description="N-acetyltransferase" evidence="3">
    <location>
        <begin position="1"/>
        <end position="141"/>
    </location>
</feature>
<evidence type="ECO:0000256" key="2">
    <source>
        <dbReference type="ARBA" id="ARBA00023315"/>
    </source>
</evidence>
<dbReference type="PROSITE" id="PS51186">
    <property type="entry name" value="GNAT"/>
    <property type="match status" value="1"/>
</dbReference>
<dbReference type="InterPro" id="IPR000182">
    <property type="entry name" value="GNAT_dom"/>
</dbReference>
<sequence>MRELRASDLDTVAQLWHASALSTGLDAHTVSAVAEYRERLEFEWTRAWRVYVARDGAEIVGFLAFEPGESWLRQLFVAPMKKRSGIGSILLDVAKRDMHEGFWLRTGSGNVAARRFYERHGLRKSGESPHDHLPIMVVRYQWSPAHS</sequence>
<name>A0A7W4IXG2_9PROT</name>
<dbReference type="EMBL" id="JABEQE010000001">
    <property type="protein sequence ID" value="MBB2170855.1"/>
    <property type="molecule type" value="Genomic_DNA"/>
</dbReference>
<dbReference type="PANTHER" id="PTHR43877">
    <property type="entry name" value="AMINOALKYLPHOSPHONATE N-ACETYLTRANSFERASE-RELATED-RELATED"/>
    <property type="match status" value="1"/>
</dbReference>
<keyword evidence="2" id="KW-0012">Acyltransferase</keyword>
<dbReference type="Pfam" id="PF00583">
    <property type="entry name" value="Acetyltransf_1"/>
    <property type="match status" value="1"/>
</dbReference>
<dbReference type="CDD" id="cd04301">
    <property type="entry name" value="NAT_SF"/>
    <property type="match status" value="1"/>
</dbReference>
<dbReference type="PANTHER" id="PTHR43877:SF1">
    <property type="entry name" value="ACETYLTRANSFERASE"/>
    <property type="match status" value="1"/>
</dbReference>
<evidence type="ECO:0000313" key="5">
    <source>
        <dbReference type="Proteomes" id="UP000577891"/>
    </source>
</evidence>
<organism evidence="4 5">
    <name type="scientific">Gluconacetobacter asukensis</name>
    <dbReference type="NCBI Taxonomy" id="1017181"/>
    <lineage>
        <taxon>Bacteria</taxon>
        <taxon>Pseudomonadati</taxon>
        <taxon>Pseudomonadota</taxon>
        <taxon>Alphaproteobacteria</taxon>
        <taxon>Acetobacterales</taxon>
        <taxon>Acetobacteraceae</taxon>
        <taxon>Gluconacetobacter</taxon>
    </lineage>
</organism>
<evidence type="ECO:0000256" key="1">
    <source>
        <dbReference type="ARBA" id="ARBA00022679"/>
    </source>
</evidence>
<dbReference type="InterPro" id="IPR016181">
    <property type="entry name" value="Acyl_CoA_acyltransferase"/>
</dbReference>